<dbReference type="PRINTS" id="PR00449">
    <property type="entry name" value="RASTRNSFRMNG"/>
</dbReference>
<dbReference type="InterPro" id="IPR027417">
    <property type="entry name" value="P-loop_NTPase"/>
</dbReference>
<evidence type="ECO:0008006" key="4">
    <source>
        <dbReference type="Google" id="ProtNLM"/>
    </source>
</evidence>
<evidence type="ECO:0000256" key="1">
    <source>
        <dbReference type="ARBA" id="ARBA00022741"/>
    </source>
</evidence>
<dbReference type="InterPro" id="IPR005225">
    <property type="entry name" value="Small_GTP-bd"/>
</dbReference>
<dbReference type="FunFam" id="3.40.50.300:FF:001447">
    <property type="entry name" value="Ras-related protein Rab-1B"/>
    <property type="match status" value="1"/>
</dbReference>
<sequence>MSYRGKVIICGDAGVGKTSLLARYVDDQFSDEYHQTIGANFLIKEIDLKIVIDKLNKKNSKFSQDIKDKGFKLYFWDLCGQHDKLFSTEYYFVQAVGAMVVFSLNNYSSFENLDFWISKLKGLSGAIPYVIVGNKTDLKGEIDKELIEKKLKTLRVKYFETSAKLNENVNQVFESLSLEILNTLK</sequence>
<dbReference type="CDD" id="cd00154">
    <property type="entry name" value="Rab"/>
    <property type="match status" value="1"/>
</dbReference>
<keyword evidence="2" id="KW-0342">GTP-binding</keyword>
<reference evidence="3" key="1">
    <citation type="journal article" date="2015" name="Nature">
        <title>Complex archaea that bridge the gap between prokaryotes and eukaryotes.</title>
        <authorList>
            <person name="Spang A."/>
            <person name="Saw J.H."/>
            <person name="Jorgensen S.L."/>
            <person name="Zaremba-Niedzwiedzka K."/>
            <person name="Martijn J."/>
            <person name="Lind A.E."/>
            <person name="van Eijk R."/>
            <person name="Schleper C."/>
            <person name="Guy L."/>
            <person name="Ettema T.J."/>
        </authorList>
    </citation>
    <scope>NUCLEOTIDE SEQUENCE</scope>
</reference>
<dbReference type="EMBL" id="LAZR01008851">
    <property type="protein sequence ID" value="KKM76188.1"/>
    <property type="molecule type" value="Genomic_DNA"/>
</dbReference>
<proteinExistence type="predicted"/>
<gene>
    <name evidence="3" type="ORF">LCGC14_1382650</name>
</gene>
<dbReference type="InterPro" id="IPR001806">
    <property type="entry name" value="Small_GTPase"/>
</dbReference>
<evidence type="ECO:0000313" key="3">
    <source>
        <dbReference type="EMBL" id="KKM76188.1"/>
    </source>
</evidence>
<dbReference type="PROSITE" id="PS51421">
    <property type="entry name" value="RAS"/>
    <property type="match status" value="1"/>
</dbReference>
<dbReference type="PANTHER" id="PTHR47977">
    <property type="entry name" value="RAS-RELATED PROTEIN RAB"/>
    <property type="match status" value="1"/>
</dbReference>
<organism evidence="3">
    <name type="scientific">marine sediment metagenome</name>
    <dbReference type="NCBI Taxonomy" id="412755"/>
    <lineage>
        <taxon>unclassified sequences</taxon>
        <taxon>metagenomes</taxon>
        <taxon>ecological metagenomes</taxon>
    </lineage>
</organism>
<dbReference type="SMART" id="SM00173">
    <property type="entry name" value="RAS"/>
    <property type="match status" value="1"/>
</dbReference>
<dbReference type="PROSITE" id="PS51419">
    <property type="entry name" value="RAB"/>
    <property type="match status" value="1"/>
</dbReference>
<dbReference type="GO" id="GO:0003924">
    <property type="term" value="F:GTPase activity"/>
    <property type="evidence" value="ECO:0007669"/>
    <property type="project" value="InterPro"/>
</dbReference>
<dbReference type="Pfam" id="PF00071">
    <property type="entry name" value="Ras"/>
    <property type="match status" value="1"/>
</dbReference>
<dbReference type="AlphaFoldDB" id="A0A0F9K2G4"/>
<dbReference type="InterPro" id="IPR050227">
    <property type="entry name" value="Rab"/>
</dbReference>
<dbReference type="GO" id="GO:0005525">
    <property type="term" value="F:GTP binding"/>
    <property type="evidence" value="ECO:0007669"/>
    <property type="project" value="UniProtKB-KW"/>
</dbReference>
<protein>
    <recommendedName>
        <fullName evidence="4">Roc domain-containing protein</fullName>
    </recommendedName>
</protein>
<dbReference type="SMART" id="SM00175">
    <property type="entry name" value="RAB"/>
    <property type="match status" value="1"/>
</dbReference>
<dbReference type="SMART" id="SM00174">
    <property type="entry name" value="RHO"/>
    <property type="match status" value="1"/>
</dbReference>
<name>A0A0F9K2G4_9ZZZZ</name>
<keyword evidence="1" id="KW-0547">Nucleotide-binding</keyword>
<dbReference type="SUPFAM" id="SSF52540">
    <property type="entry name" value="P-loop containing nucleoside triphosphate hydrolases"/>
    <property type="match status" value="1"/>
</dbReference>
<comment type="caution">
    <text evidence="3">The sequence shown here is derived from an EMBL/GenBank/DDBJ whole genome shotgun (WGS) entry which is preliminary data.</text>
</comment>
<dbReference type="Gene3D" id="3.40.50.300">
    <property type="entry name" value="P-loop containing nucleotide triphosphate hydrolases"/>
    <property type="match status" value="1"/>
</dbReference>
<evidence type="ECO:0000256" key="2">
    <source>
        <dbReference type="ARBA" id="ARBA00023134"/>
    </source>
</evidence>
<dbReference type="NCBIfam" id="TIGR00231">
    <property type="entry name" value="small_GTP"/>
    <property type="match status" value="1"/>
</dbReference>
<accession>A0A0F9K2G4</accession>